<gene>
    <name evidence="5 10" type="primary">xseA</name>
    <name evidence="10" type="ORF">ROR02_17600</name>
</gene>
<evidence type="ECO:0000259" key="8">
    <source>
        <dbReference type="Pfam" id="PF02601"/>
    </source>
</evidence>
<evidence type="ECO:0000256" key="1">
    <source>
        <dbReference type="ARBA" id="ARBA00022490"/>
    </source>
</evidence>
<dbReference type="EC" id="3.1.11.6" evidence="5"/>
<dbReference type="OrthoDB" id="9802795at2"/>
<dbReference type="GO" id="GO:0008855">
    <property type="term" value="F:exodeoxyribonuclease VII activity"/>
    <property type="evidence" value="ECO:0007669"/>
    <property type="project" value="UniProtKB-UniRule"/>
</dbReference>
<feature type="region of interest" description="Disordered" evidence="7">
    <location>
        <begin position="1"/>
        <end position="20"/>
    </location>
</feature>
<dbReference type="Pfam" id="PF02601">
    <property type="entry name" value="Exonuc_VII_L"/>
    <property type="match status" value="1"/>
</dbReference>
<dbReference type="EMBL" id="BJZO01000042">
    <property type="protein sequence ID" value="GEO81629.1"/>
    <property type="molecule type" value="Genomic_DNA"/>
</dbReference>
<comment type="similarity">
    <text evidence="5 6">Belongs to the XseA family.</text>
</comment>
<dbReference type="GO" id="GO:0005737">
    <property type="term" value="C:cytoplasm"/>
    <property type="evidence" value="ECO:0007669"/>
    <property type="project" value="UniProtKB-SubCell"/>
</dbReference>
<dbReference type="GO" id="GO:0006308">
    <property type="term" value="P:DNA catabolic process"/>
    <property type="evidence" value="ECO:0007669"/>
    <property type="project" value="UniProtKB-UniRule"/>
</dbReference>
<dbReference type="PANTHER" id="PTHR30008">
    <property type="entry name" value="EXODEOXYRIBONUCLEASE 7 LARGE SUBUNIT"/>
    <property type="match status" value="1"/>
</dbReference>
<dbReference type="GO" id="GO:0009318">
    <property type="term" value="C:exodeoxyribonuclease VII complex"/>
    <property type="evidence" value="ECO:0007669"/>
    <property type="project" value="UniProtKB-UniRule"/>
</dbReference>
<dbReference type="CDD" id="cd04489">
    <property type="entry name" value="ExoVII_LU_OBF"/>
    <property type="match status" value="1"/>
</dbReference>
<dbReference type="InterPro" id="IPR025824">
    <property type="entry name" value="OB-fold_nuc-bd_dom"/>
</dbReference>
<evidence type="ECO:0000256" key="3">
    <source>
        <dbReference type="ARBA" id="ARBA00022801"/>
    </source>
</evidence>
<evidence type="ECO:0000256" key="6">
    <source>
        <dbReference type="RuleBase" id="RU004355"/>
    </source>
</evidence>
<comment type="subunit">
    <text evidence="5">Heterooligomer composed of large and small subunits.</text>
</comment>
<dbReference type="GO" id="GO:0003676">
    <property type="term" value="F:nucleic acid binding"/>
    <property type="evidence" value="ECO:0007669"/>
    <property type="project" value="InterPro"/>
</dbReference>
<dbReference type="Pfam" id="PF13742">
    <property type="entry name" value="tRNA_anti_2"/>
    <property type="match status" value="1"/>
</dbReference>
<comment type="subcellular location">
    <subcellularLocation>
        <location evidence="5 6">Cytoplasm</location>
    </subcellularLocation>
</comment>
<comment type="function">
    <text evidence="5">Bidirectionally degrades single-stranded DNA into large acid-insoluble oligonucleotides, which are then degraded further into small acid-soluble oligonucleotides.</text>
</comment>
<dbReference type="Proteomes" id="UP000321567">
    <property type="component" value="Unassembled WGS sequence"/>
</dbReference>
<evidence type="ECO:0000313" key="11">
    <source>
        <dbReference type="Proteomes" id="UP000321567"/>
    </source>
</evidence>
<dbReference type="NCBIfam" id="TIGR00237">
    <property type="entry name" value="xseA"/>
    <property type="match status" value="1"/>
</dbReference>
<evidence type="ECO:0000259" key="9">
    <source>
        <dbReference type="Pfam" id="PF13742"/>
    </source>
</evidence>
<evidence type="ECO:0000256" key="7">
    <source>
        <dbReference type="SAM" id="MobiDB-lite"/>
    </source>
</evidence>
<protein>
    <recommendedName>
        <fullName evidence="5">Exodeoxyribonuclease 7 large subunit</fullName>
        <ecNumber evidence="5">3.1.11.6</ecNumber>
    </recommendedName>
    <alternativeName>
        <fullName evidence="5">Exodeoxyribonuclease VII large subunit</fullName>
        <shortName evidence="5">Exonuclease VII large subunit</shortName>
    </alternativeName>
</protein>
<dbReference type="AlphaFoldDB" id="A0A512H848"/>
<keyword evidence="4 5" id="KW-0269">Exonuclease</keyword>
<feature type="compositionally biased region" description="Polar residues" evidence="7">
    <location>
        <begin position="8"/>
        <end position="18"/>
    </location>
</feature>
<keyword evidence="3 5" id="KW-0378">Hydrolase</keyword>
<comment type="caution">
    <text evidence="10">The sequence shown here is derived from an EMBL/GenBank/DDBJ whole genome shotgun (WGS) entry which is preliminary data.</text>
</comment>
<feature type="domain" description="Exonuclease VII large subunit C-terminal" evidence="8">
    <location>
        <begin position="130"/>
        <end position="355"/>
    </location>
</feature>
<dbReference type="PANTHER" id="PTHR30008:SF0">
    <property type="entry name" value="EXODEOXYRIBONUCLEASE 7 LARGE SUBUNIT"/>
    <property type="match status" value="1"/>
</dbReference>
<dbReference type="InterPro" id="IPR020579">
    <property type="entry name" value="Exonuc_VII_lsu_C"/>
</dbReference>
<keyword evidence="1 5" id="KW-0963">Cytoplasm</keyword>
<sequence length="520" mass="56388">MPSEDSLSHNLPTQSVSELSGALKRTVEESFARVRVRGEVSQPKTAGSGHCYLRLKDDQAVLDAIIWRGTLTRLGVRPEEGLEVIATGRLTTYPGRSSYQLIIEGLELAGEGALLKLLEERRRRLAAEGLFDEARKRPLPFLPRVIGVVTSPTGAVIRDILHRLADRFPVSVLVWPVAVQGEAAAAQVAQAIAGFNALPPDGPVPRPDLLIVARGGGSLEDLMAFNDEGVVRAAAASTIPLIAAIGHETDVTLIDHAADRRAPTPTGAAEMAVPVRQDLRAHLATLGQRLETATARGLDERTRRIEGLARGLPNLAHLLDTHVQRLDDRAERLRVAILHRLTRETARVDQARARLRHPADLIARKHDTLAHLAQVLAQAGPRQIRDAARALERLSTRLRPDPLVRRLAEGQRHVSQAGERLETALNTVHTRKTERLEALGARLESVSYRAVLKRGYAVVRGPAQGILDSAGAVQPGMALSLEWHDGRVEAVATPPSAPPAPRARGRRPASPRQGDLLDGL</sequence>
<proteinExistence type="inferred from homology"/>
<accession>A0A512H848</accession>
<keyword evidence="2 5" id="KW-0540">Nuclease</keyword>
<comment type="catalytic activity">
    <reaction evidence="5 6">
        <text>Exonucleolytic cleavage in either 5'- to 3'- or 3'- to 5'-direction to yield nucleoside 5'-phosphates.</text>
        <dbReference type="EC" id="3.1.11.6"/>
    </reaction>
</comment>
<feature type="region of interest" description="Disordered" evidence="7">
    <location>
        <begin position="490"/>
        <end position="520"/>
    </location>
</feature>
<name>A0A512H848_9PROT</name>
<keyword evidence="11" id="KW-1185">Reference proteome</keyword>
<dbReference type="InterPro" id="IPR003753">
    <property type="entry name" value="Exonuc_VII_L"/>
</dbReference>
<organism evidence="10 11">
    <name type="scientific">Pararhodospirillum oryzae</name>
    <dbReference type="NCBI Taxonomy" id="478448"/>
    <lineage>
        <taxon>Bacteria</taxon>
        <taxon>Pseudomonadati</taxon>
        <taxon>Pseudomonadota</taxon>
        <taxon>Alphaproteobacteria</taxon>
        <taxon>Rhodospirillales</taxon>
        <taxon>Rhodospirillaceae</taxon>
        <taxon>Pararhodospirillum</taxon>
    </lineage>
</organism>
<dbReference type="HAMAP" id="MF_00378">
    <property type="entry name" value="Exonuc_7_L"/>
    <property type="match status" value="1"/>
</dbReference>
<feature type="domain" description="OB-fold nucleic acid binding" evidence="9">
    <location>
        <begin position="15"/>
        <end position="106"/>
    </location>
</feature>
<evidence type="ECO:0000256" key="5">
    <source>
        <dbReference type="HAMAP-Rule" id="MF_00378"/>
    </source>
</evidence>
<dbReference type="RefSeq" id="WP_147163662.1">
    <property type="nucleotide sequence ID" value="NZ_BJZO01000042.1"/>
</dbReference>
<evidence type="ECO:0000313" key="10">
    <source>
        <dbReference type="EMBL" id="GEO81629.1"/>
    </source>
</evidence>
<reference evidence="10 11" key="1">
    <citation type="submission" date="2019-07" db="EMBL/GenBank/DDBJ databases">
        <title>Whole genome shotgun sequence of Rhodospirillum oryzae NBRC 107573.</title>
        <authorList>
            <person name="Hosoyama A."/>
            <person name="Uohara A."/>
            <person name="Ohji S."/>
            <person name="Ichikawa N."/>
        </authorList>
    </citation>
    <scope>NUCLEOTIDE SEQUENCE [LARGE SCALE GENOMIC DNA]</scope>
    <source>
        <strain evidence="10 11">NBRC 107573</strain>
    </source>
</reference>
<evidence type="ECO:0000256" key="2">
    <source>
        <dbReference type="ARBA" id="ARBA00022722"/>
    </source>
</evidence>
<evidence type="ECO:0000256" key="4">
    <source>
        <dbReference type="ARBA" id="ARBA00022839"/>
    </source>
</evidence>